<comment type="caution">
    <text evidence="10">The sequence shown here is derived from an EMBL/GenBank/DDBJ whole genome shotgun (WGS) entry which is preliminary data.</text>
</comment>
<dbReference type="Gene3D" id="1.10.287.1260">
    <property type="match status" value="1"/>
</dbReference>
<dbReference type="Proteomes" id="UP000179076">
    <property type="component" value="Unassembled WGS sequence"/>
</dbReference>
<feature type="transmembrane region" description="Helical" evidence="7">
    <location>
        <begin position="79"/>
        <end position="100"/>
    </location>
</feature>
<evidence type="ECO:0000256" key="5">
    <source>
        <dbReference type="ARBA" id="ARBA00022989"/>
    </source>
</evidence>
<dbReference type="PANTHER" id="PTHR30347:SF1">
    <property type="entry name" value="MECHANOSENSITIVE CHANNEL MSCK"/>
    <property type="match status" value="1"/>
</dbReference>
<sequence>GPPTTDGFRRVAVRTGALVTVPLLLWLWLLAGSALLRHALKIRTDLLHYFILAAGAFTLVRMGVFVLRHSFSPGSRLKAWEGALTFTIWSLLALQIFGWLPLVNQVLDEYAIDVGATRISLLNVTGFVLSIALLSILYLWIVKALDLRIKRAEDLDASMKVALVKLAKLALLAAAVVAALIMAGIDITTLTVLGGALAVGIGLGLQKTVSNYVSGFVLILEESVRPGDIISVGESFGTVQELNSRHVVVRTPDGHDVLIPNEELVTSRITSWSYRDRDVRLRIPVQISYADDPEQVLALLEEIARTEDRVLLTPPPQALLINFGDNGINLELTFWVNDPETGLLDLRSRLNRKIWRAFKERGITIPFPQRVVTRDREAEWPAENRKPAAR</sequence>
<evidence type="ECO:0000256" key="7">
    <source>
        <dbReference type="SAM" id="Phobius"/>
    </source>
</evidence>
<accession>A0A1F6UYA9</accession>
<evidence type="ECO:0000256" key="1">
    <source>
        <dbReference type="ARBA" id="ARBA00004651"/>
    </source>
</evidence>
<dbReference type="GO" id="GO:0008381">
    <property type="term" value="F:mechanosensitive monoatomic ion channel activity"/>
    <property type="evidence" value="ECO:0007669"/>
    <property type="project" value="UniProtKB-ARBA"/>
</dbReference>
<feature type="non-terminal residue" evidence="10">
    <location>
        <position position="1"/>
    </location>
</feature>
<dbReference type="InterPro" id="IPR006685">
    <property type="entry name" value="MscS_channel_2nd"/>
</dbReference>
<keyword evidence="6 7" id="KW-0472">Membrane</keyword>
<dbReference type="SUPFAM" id="SSF82861">
    <property type="entry name" value="Mechanosensitive channel protein MscS (YggB), transmembrane region"/>
    <property type="match status" value="1"/>
</dbReference>
<dbReference type="Gene3D" id="2.30.30.60">
    <property type="match status" value="1"/>
</dbReference>
<evidence type="ECO:0000313" key="10">
    <source>
        <dbReference type="EMBL" id="OGI62400.1"/>
    </source>
</evidence>
<dbReference type="GO" id="GO:0005886">
    <property type="term" value="C:plasma membrane"/>
    <property type="evidence" value="ECO:0007669"/>
    <property type="project" value="UniProtKB-SubCell"/>
</dbReference>
<dbReference type="SUPFAM" id="SSF50182">
    <property type="entry name" value="Sm-like ribonucleoproteins"/>
    <property type="match status" value="1"/>
</dbReference>
<evidence type="ECO:0000313" key="11">
    <source>
        <dbReference type="Proteomes" id="UP000179076"/>
    </source>
</evidence>
<dbReference type="AlphaFoldDB" id="A0A1F6UYA9"/>
<feature type="transmembrane region" description="Helical" evidence="7">
    <location>
        <begin position="46"/>
        <end position="67"/>
    </location>
</feature>
<protein>
    <recommendedName>
        <fullName evidence="12">Mechanosensitive ion channel protein MscS</fullName>
    </recommendedName>
</protein>
<dbReference type="InterPro" id="IPR049278">
    <property type="entry name" value="MS_channel_C"/>
</dbReference>
<dbReference type="InterPro" id="IPR011066">
    <property type="entry name" value="MscS_channel_C_sf"/>
</dbReference>
<dbReference type="PANTHER" id="PTHR30347">
    <property type="entry name" value="POTASSIUM CHANNEL RELATED"/>
    <property type="match status" value="1"/>
</dbReference>
<gene>
    <name evidence="10" type="ORF">A2W18_04785</name>
</gene>
<evidence type="ECO:0000256" key="2">
    <source>
        <dbReference type="ARBA" id="ARBA00008017"/>
    </source>
</evidence>
<keyword evidence="4 7" id="KW-0812">Transmembrane</keyword>
<dbReference type="Gene3D" id="3.30.70.100">
    <property type="match status" value="1"/>
</dbReference>
<comment type="subcellular location">
    <subcellularLocation>
        <location evidence="1">Cell membrane</location>
        <topology evidence="1">Multi-pass membrane protein</topology>
    </subcellularLocation>
</comment>
<dbReference type="InterPro" id="IPR010920">
    <property type="entry name" value="LSM_dom_sf"/>
</dbReference>
<dbReference type="InterPro" id="IPR052702">
    <property type="entry name" value="MscS-like_channel"/>
</dbReference>
<dbReference type="EMBL" id="MFSP01000177">
    <property type="protein sequence ID" value="OGI62400.1"/>
    <property type="molecule type" value="Genomic_DNA"/>
</dbReference>
<evidence type="ECO:0000259" key="9">
    <source>
        <dbReference type="Pfam" id="PF21082"/>
    </source>
</evidence>
<feature type="domain" description="Mechanosensitive ion channel MscS" evidence="8">
    <location>
        <begin position="208"/>
        <end position="273"/>
    </location>
</feature>
<dbReference type="SUPFAM" id="SSF82689">
    <property type="entry name" value="Mechanosensitive channel protein MscS (YggB), C-terminal domain"/>
    <property type="match status" value="1"/>
</dbReference>
<keyword evidence="5 7" id="KW-1133">Transmembrane helix</keyword>
<feature type="transmembrane region" description="Helical" evidence="7">
    <location>
        <begin position="187"/>
        <end position="205"/>
    </location>
</feature>
<name>A0A1F6UYA9_9PROT</name>
<feature type="transmembrane region" description="Helical" evidence="7">
    <location>
        <begin position="120"/>
        <end position="141"/>
    </location>
</feature>
<dbReference type="InterPro" id="IPR011014">
    <property type="entry name" value="MscS_channel_TM-2"/>
</dbReference>
<organism evidence="10 11">
    <name type="scientific">Candidatus Muproteobacteria bacterium RBG_16_60_9</name>
    <dbReference type="NCBI Taxonomy" id="1817755"/>
    <lineage>
        <taxon>Bacteria</taxon>
        <taxon>Pseudomonadati</taxon>
        <taxon>Pseudomonadota</taxon>
        <taxon>Candidatus Muproteobacteria</taxon>
    </lineage>
</organism>
<feature type="transmembrane region" description="Helical" evidence="7">
    <location>
        <begin position="162"/>
        <end position="181"/>
    </location>
</feature>
<evidence type="ECO:0000256" key="6">
    <source>
        <dbReference type="ARBA" id="ARBA00023136"/>
    </source>
</evidence>
<feature type="domain" description="Mechanosensitive ion channel MscS C-terminal" evidence="9">
    <location>
        <begin position="282"/>
        <end position="365"/>
    </location>
</feature>
<reference evidence="10 11" key="1">
    <citation type="journal article" date="2016" name="Nat. Commun.">
        <title>Thousands of microbial genomes shed light on interconnected biogeochemical processes in an aquifer system.</title>
        <authorList>
            <person name="Anantharaman K."/>
            <person name="Brown C.T."/>
            <person name="Hug L.A."/>
            <person name="Sharon I."/>
            <person name="Castelle C.J."/>
            <person name="Probst A.J."/>
            <person name="Thomas B.C."/>
            <person name="Singh A."/>
            <person name="Wilkins M.J."/>
            <person name="Karaoz U."/>
            <person name="Brodie E.L."/>
            <person name="Williams K.H."/>
            <person name="Hubbard S.S."/>
            <person name="Banfield J.F."/>
        </authorList>
    </citation>
    <scope>NUCLEOTIDE SEQUENCE [LARGE SCALE GENOMIC DNA]</scope>
</reference>
<dbReference type="InterPro" id="IPR023408">
    <property type="entry name" value="MscS_beta-dom_sf"/>
</dbReference>
<comment type="similarity">
    <text evidence="2">Belongs to the MscS (TC 1.A.23) family.</text>
</comment>
<feature type="transmembrane region" description="Helical" evidence="7">
    <location>
        <begin position="17"/>
        <end position="40"/>
    </location>
</feature>
<evidence type="ECO:0000256" key="3">
    <source>
        <dbReference type="ARBA" id="ARBA00022475"/>
    </source>
</evidence>
<evidence type="ECO:0000259" key="8">
    <source>
        <dbReference type="Pfam" id="PF00924"/>
    </source>
</evidence>
<dbReference type="Pfam" id="PF00924">
    <property type="entry name" value="MS_channel_2nd"/>
    <property type="match status" value="1"/>
</dbReference>
<keyword evidence="3" id="KW-1003">Cell membrane</keyword>
<evidence type="ECO:0000256" key="4">
    <source>
        <dbReference type="ARBA" id="ARBA00022692"/>
    </source>
</evidence>
<evidence type="ECO:0008006" key="12">
    <source>
        <dbReference type="Google" id="ProtNLM"/>
    </source>
</evidence>
<dbReference type="Pfam" id="PF21082">
    <property type="entry name" value="MS_channel_3rd"/>
    <property type="match status" value="1"/>
</dbReference>
<proteinExistence type="inferred from homology"/>